<comment type="caution">
    <text evidence="11">The sequence shown here is derived from an EMBL/GenBank/DDBJ whole genome shotgun (WGS) entry which is preliminary data.</text>
</comment>
<dbReference type="InterPro" id="IPR003691">
    <property type="entry name" value="FluC"/>
</dbReference>
<evidence type="ECO:0000256" key="10">
    <source>
        <dbReference type="HAMAP-Rule" id="MF_00454"/>
    </source>
</evidence>
<evidence type="ECO:0000313" key="11">
    <source>
        <dbReference type="EMBL" id="KON98576.1"/>
    </source>
</evidence>
<feature type="transmembrane region" description="Helical" evidence="10">
    <location>
        <begin position="101"/>
        <end position="127"/>
    </location>
</feature>
<sequence length="139" mass="15272">MRCIFMVYLFIGLGGILGAVLRYGIGTWSGIQTETGFPLPTLLINLAGCFILAFFYTITTTRFTVHPHFRTSFGTGFVGSFTTFSTFGYETLELLQSGRYGLAAIYIALSLIGGYILAYAGIVLGSYERGQFTRVGRKQ</sequence>
<accession>A0A0D1XYX4</accession>
<evidence type="ECO:0000256" key="8">
    <source>
        <dbReference type="ARBA" id="ARBA00035585"/>
    </source>
</evidence>
<evidence type="ECO:0000256" key="7">
    <source>
        <dbReference type="ARBA" id="ARBA00035120"/>
    </source>
</evidence>
<dbReference type="HAMAP" id="MF_00454">
    <property type="entry name" value="FluC"/>
    <property type="match status" value="1"/>
</dbReference>
<dbReference type="STRING" id="47500.AF333_16625"/>
<dbReference type="PATRIC" id="fig|47500.12.peg.6880"/>
<evidence type="ECO:0000256" key="9">
    <source>
        <dbReference type="ARBA" id="ARBA00049940"/>
    </source>
</evidence>
<evidence type="ECO:0000256" key="6">
    <source>
        <dbReference type="ARBA" id="ARBA00023303"/>
    </source>
</evidence>
<comment type="catalytic activity">
    <reaction evidence="8">
        <text>fluoride(in) = fluoride(out)</text>
        <dbReference type="Rhea" id="RHEA:76159"/>
        <dbReference type="ChEBI" id="CHEBI:17051"/>
    </reaction>
    <physiologicalReaction direction="left-to-right" evidence="8">
        <dbReference type="Rhea" id="RHEA:76160"/>
    </physiologicalReaction>
</comment>
<feature type="binding site" evidence="10">
    <location>
        <position position="79"/>
    </location>
    <ligand>
        <name>Na(+)</name>
        <dbReference type="ChEBI" id="CHEBI:29101"/>
        <note>structural</note>
    </ligand>
</feature>
<evidence type="ECO:0000256" key="1">
    <source>
        <dbReference type="ARBA" id="ARBA00004651"/>
    </source>
</evidence>
<dbReference type="AlphaFoldDB" id="A0A0D1XYX4"/>
<dbReference type="GO" id="GO:0005886">
    <property type="term" value="C:plasma membrane"/>
    <property type="evidence" value="ECO:0007669"/>
    <property type="project" value="UniProtKB-SubCell"/>
</dbReference>
<keyword evidence="10" id="KW-0406">Ion transport</keyword>
<dbReference type="NCBIfam" id="TIGR00494">
    <property type="entry name" value="crcB"/>
    <property type="match status" value="1"/>
</dbReference>
<protein>
    <recommendedName>
        <fullName evidence="10">Fluoride-specific ion channel FluC</fullName>
    </recommendedName>
</protein>
<comment type="subcellular location">
    <subcellularLocation>
        <location evidence="1 10">Cell membrane</location>
        <topology evidence="1 10">Multi-pass membrane protein</topology>
    </subcellularLocation>
</comment>
<keyword evidence="10" id="KW-0479">Metal-binding</keyword>
<organism evidence="11 12">
    <name type="scientific">Aneurinibacillus migulanus</name>
    <name type="common">Bacillus migulanus</name>
    <dbReference type="NCBI Taxonomy" id="47500"/>
    <lineage>
        <taxon>Bacteria</taxon>
        <taxon>Bacillati</taxon>
        <taxon>Bacillota</taxon>
        <taxon>Bacilli</taxon>
        <taxon>Bacillales</taxon>
        <taxon>Paenibacillaceae</taxon>
        <taxon>Aneurinibacillus group</taxon>
        <taxon>Aneurinibacillus</taxon>
    </lineage>
</organism>
<evidence type="ECO:0000256" key="3">
    <source>
        <dbReference type="ARBA" id="ARBA00022692"/>
    </source>
</evidence>
<keyword evidence="3 10" id="KW-0812">Transmembrane</keyword>
<gene>
    <name evidence="10" type="primary">fluC</name>
    <name evidence="10" type="synonym">crcB</name>
    <name evidence="11" type="ORF">AF333_16625</name>
</gene>
<keyword evidence="10" id="KW-0915">Sodium</keyword>
<evidence type="ECO:0000256" key="4">
    <source>
        <dbReference type="ARBA" id="ARBA00022989"/>
    </source>
</evidence>
<evidence type="ECO:0000256" key="5">
    <source>
        <dbReference type="ARBA" id="ARBA00023136"/>
    </source>
</evidence>
<keyword evidence="6 10" id="KW-0407">Ion channel</keyword>
<comment type="function">
    <text evidence="9 10">Fluoride-specific ion channel. Important for reducing fluoride concentration in the cell, thus reducing its toxicity.</text>
</comment>
<dbReference type="PANTHER" id="PTHR28259">
    <property type="entry name" value="FLUORIDE EXPORT PROTEIN 1-RELATED"/>
    <property type="match status" value="1"/>
</dbReference>
<keyword evidence="10" id="KW-0813">Transport</keyword>
<dbReference type="GO" id="GO:0140114">
    <property type="term" value="P:cellular detoxification of fluoride"/>
    <property type="evidence" value="ECO:0007669"/>
    <property type="project" value="UniProtKB-UniRule"/>
</dbReference>
<dbReference type="EMBL" id="LGUG01000004">
    <property type="protein sequence ID" value="KON98576.1"/>
    <property type="molecule type" value="Genomic_DNA"/>
</dbReference>
<dbReference type="GO" id="GO:0046872">
    <property type="term" value="F:metal ion binding"/>
    <property type="evidence" value="ECO:0007669"/>
    <property type="project" value="UniProtKB-KW"/>
</dbReference>
<evidence type="ECO:0000256" key="2">
    <source>
        <dbReference type="ARBA" id="ARBA00022475"/>
    </source>
</evidence>
<keyword evidence="5 10" id="KW-0472">Membrane</keyword>
<feature type="transmembrane region" description="Helical" evidence="10">
    <location>
        <begin position="71"/>
        <end position="89"/>
    </location>
</feature>
<dbReference type="Proteomes" id="UP000037269">
    <property type="component" value="Unassembled WGS sequence"/>
</dbReference>
<keyword evidence="2 10" id="KW-1003">Cell membrane</keyword>
<keyword evidence="4 10" id="KW-1133">Transmembrane helix</keyword>
<feature type="transmembrane region" description="Helical" evidence="10">
    <location>
        <begin position="7"/>
        <end position="25"/>
    </location>
</feature>
<comment type="activity regulation">
    <text evidence="10">Na(+) is not transported, but it plays an essential structural role and its presence is essential for fluoride channel function.</text>
</comment>
<reference evidence="11 12" key="1">
    <citation type="submission" date="2015-07" db="EMBL/GenBank/DDBJ databases">
        <title>Fjat-14205 dsm 2895.</title>
        <authorList>
            <person name="Liu B."/>
            <person name="Wang J."/>
            <person name="Zhu Y."/>
            <person name="Liu G."/>
            <person name="Chen Q."/>
            <person name="Chen Z."/>
            <person name="Lan J."/>
            <person name="Che J."/>
            <person name="Ge C."/>
            <person name="Shi H."/>
            <person name="Pan Z."/>
            <person name="Liu X."/>
        </authorList>
    </citation>
    <scope>NUCLEOTIDE SEQUENCE [LARGE SCALE GENOMIC DNA]</scope>
    <source>
        <strain evidence="11 12">DSM 2895</strain>
    </source>
</reference>
<dbReference type="Pfam" id="PF02537">
    <property type="entry name" value="CRCB"/>
    <property type="match status" value="1"/>
</dbReference>
<feature type="binding site" evidence="10">
    <location>
        <position position="82"/>
    </location>
    <ligand>
        <name>Na(+)</name>
        <dbReference type="ChEBI" id="CHEBI:29101"/>
        <note>structural</note>
    </ligand>
</feature>
<keyword evidence="12" id="KW-1185">Reference proteome</keyword>
<dbReference type="GO" id="GO:0062054">
    <property type="term" value="F:fluoride channel activity"/>
    <property type="evidence" value="ECO:0007669"/>
    <property type="project" value="UniProtKB-UniRule"/>
</dbReference>
<feature type="transmembrane region" description="Helical" evidence="10">
    <location>
        <begin position="37"/>
        <end position="59"/>
    </location>
</feature>
<proteinExistence type="inferred from homology"/>
<evidence type="ECO:0000313" key="12">
    <source>
        <dbReference type="Proteomes" id="UP000037269"/>
    </source>
</evidence>
<dbReference type="PANTHER" id="PTHR28259:SF1">
    <property type="entry name" value="FLUORIDE EXPORT PROTEIN 1-RELATED"/>
    <property type="match status" value="1"/>
</dbReference>
<name>A0A0D1XYX4_ANEMI</name>
<comment type="similarity">
    <text evidence="7 10">Belongs to the fluoride channel Fluc/FEX (TC 1.A.43) family.</text>
</comment>